<dbReference type="InterPro" id="IPR017342">
    <property type="entry name" value="S-AdoMet-dep_Met_synth_prd"/>
</dbReference>
<dbReference type="KEGG" id="cbv:U729_1923"/>
<dbReference type="RefSeq" id="WP_039314169.1">
    <property type="nucleotide sequence ID" value="NZ_CP006905.1"/>
</dbReference>
<dbReference type="Proteomes" id="UP000030635">
    <property type="component" value="Chromosome"/>
</dbReference>
<gene>
    <name evidence="1" type="ORF">U729_1923</name>
</gene>
<dbReference type="InterPro" id="IPR037010">
    <property type="entry name" value="VitB12-dep_Met_synth_activ_sf"/>
</dbReference>
<dbReference type="eggNOG" id="COG1410">
    <property type="taxonomic scope" value="Bacteria"/>
</dbReference>
<dbReference type="EMBL" id="CP006905">
    <property type="protein sequence ID" value="AIY84730.1"/>
    <property type="molecule type" value="Genomic_DNA"/>
</dbReference>
<dbReference type="Gene3D" id="3.40.109.40">
    <property type="match status" value="1"/>
</dbReference>
<name>A0A0A7G0N5_9CLOT</name>
<organism evidence="1 2">
    <name type="scientific">Clostridium baratii str. Sullivan</name>
    <dbReference type="NCBI Taxonomy" id="1415775"/>
    <lineage>
        <taxon>Bacteria</taxon>
        <taxon>Bacillati</taxon>
        <taxon>Bacillota</taxon>
        <taxon>Clostridia</taxon>
        <taxon>Eubacteriales</taxon>
        <taxon>Clostridiaceae</taxon>
        <taxon>Clostridium</taxon>
    </lineage>
</organism>
<dbReference type="SUPFAM" id="SSF56507">
    <property type="entry name" value="Methionine synthase activation domain-like"/>
    <property type="match status" value="1"/>
</dbReference>
<accession>A0A0A7G0N5</accession>
<dbReference type="GO" id="GO:0008705">
    <property type="term" value="F:methionine synthase activity"/>
    <property type="evidence" value="ECO:0007669"/>
    <property type="project" value="InterPro"/>
</dbReference>
<dbReference type="AlphaFoldDB" id="A0A0A7G0N5"/>
<evidence type="ECO:0000313" key="2">
    <source>
        <dbReference type="Proteomes" id="UP000030635"/>
    </source>
</evidence>
<dbReference type="OrthoDB" id="9816190at2"/>
<reference evidence="1 2" key="1">
    <citation type="journal article" date="2015" name="Infect. Genet. Evol.">
        <title>Genomic sequences of six botulinum neurotoxin-producing strains representing three clostridial species illustrate the mobility and diversity of botulinum neurotoxin genes.</title>
        <authorList>
            <person name="Smith T.J."/>
            <person name="Hill K.K."/>
            <person name="Xie G."/>
            <person name="Foley B.T."/>
            <person name="Williamson C.H."/>
            <person name="Foster J.T."/>
            <person name="Johnson S.L."/>
            <person name="Chertkov O."/>
            <person name="Teshima H."/>
            <person name="Gibbons H.S."/>
            <person name="Johnsky L.A."/>
            <person name="Karavis M.A."/>
            <person name="Smith L.A."/>
        </authorList>
    </citation>
    <scope>NUCLEOTIDE SEQUENCE [LARGE SCALE GENOMIC DNA]</scope>
    <source>
        <strain evidence="1">Sullivan</strain>
    </source>
</reference>
<keyword evidence="2" id="KW-1185">Reference proteome</keyword>
<dbReference type="PIRSF" id="PIRSF037984">
    <property type="entry name" value="Met_synth_TM0269_prd"/>
    <property type="match status" value="1"/>
</dbReference>
<dbReference type="HOGENOM" id="CLU_079580_2_0_9"/>
<proteinExistence type="predicted"/>
<protein>
    <submittedName>
        <fullName evidence="1">Vitamin B12 dependent methionine synthase, activation domain protein</fullName>
    </submittedName>
</protein>
<sequence>MEKTNIEINIDEKEVLRYLGYKGQKIEEELLLKIRDTIEEGKMLFAPKIIYEEYPINILENGVEVIGTTLVLEGNDIKKLLIDSNRCILMAATIGNYIEKKIRLYERIDLTRGMILDSVSTTAVEDLCDKVCDLIEKDIIEDFEELTFRYSPGYGDLSLNIQKNFIEVLDARRKIGVNVSEHMLLFPRKSVTAIVGIRKRLGKKIKKSCINCKNYENCLYRKEENSCGCKGVY</sequence>
<dbReference type="STRING" id="1561.NPD11_1092"/>
<evidence type="ECO:0000313" key="1">
    <source>
        <dbReference type="EMBL" id="AIY84730.1"/>
    </source>
</evidence>